<evidence type="ECO:0000313" key="2">
    <source>
        <dbReference type="EMBL" id="HJA80016.1"/>
    </source>
</evidence>
<dbReference type="PANTHER" id="PTHR13748">
    <property type="entry name" value="COBW-RELATED"/>
    <property type="match status" value="1"/>
</dbReference>
<proteinExistence type="predicted"/>
<accession>A0A9D2HN38</accession>
<name>A0A9D2HN38_9BACT</name>
<comment type="caution">
    <text evidence="2">The sequence shown here is derived from an EMBL/GenBank/DDBJ whole genome shotgun (WGS) entry which is preliminary data.</text>
</comment>
<dbReference type="GO" id="GO:0005737">
    <property type="term" value="C:cytoplasm"/>
    <property type="evidence" value="ECO:0007669"/>
    <property type="project" value="TreeGrafter"/>
</dbReference>
<sequence>MRKELIILSGFLGSGKTTLLRHLLRHCASRRVAVLLNDFGEIPVDGAILRQDGAADGFVMEIGGGSVFCACLRESFVLALQRMSQRPEELVIVEASGMSDPSVMDRMLQLSGLDAVFDHTATLCLFDPVKSLKLARVLEVIPRQLAAATVAVITKSDLADEAELAAARAYIAEREPNLPIVTSAHGRIDLAALPGRVARSFSLGFNTPETRPDALSIERVACTAAELAAALRADENVLRVKGFVRAQDGIWFLSDTGREMEQRPAEAAPVPLSIICLQGSAESVRNTLQAGSML</sequence>
<dbReference type="Pfam" id="PF02492">
    <property type="entry name" value="cobW"/>
    <property type="match status" value="1"/>
</dbReference>
<dbReference type="EMBL" id="DWZD01000053">
    <property type="protein sequence ID" value="HJA80016.1"/>
    <property type="molecule type" value="Genomic_DNA"/>
</dbReference>
<dbReference type="PANTHER" id="PTHR13748:SF62">
    <property type="entry name" value="COBW DOMAIN-CONTAINING PROTEIN"/>
    <property type="match status" value="1"/>
</dbReference>
<gene>
    <name evidence="2" type="ORF">H9784_10720</name>
</gene>
<organism evidence="2 3">
    <name type="scientific">Candidatus Desulfovibrio intestinavium</name>
    <dbReference type="NCBI Taxonomy" id="2838534"/>
    <lineage>
        <taxon>Bacteria</taxon>
        <taxon>Pseudomonadati</taxon>
        <taxon>Thermodesulfobacteriota</taxon>
        <taxon>Desulfovibrionia</taxon>
        <taxon>Desulfovibrionales</taxon>
        <taxon>Desulfovibrionaceae</taxon>
        <taxon>Desulfovibrio</taxon>
    </lineage>
</organism>
<dbReference type="InterPro" id="IPR027417">
    <property type="entry name" value="P-loop_NTPase"/>
</dbReference>
<reference evidence="2" key="2">
    <citation type="submission" date="2021-04" db="EMBL/GenBank/DDBJ databases">
        <authorList>
            <person name="Gilroy R."/>
        </authorList>
    </citation>
    <scope>NUCLEOTIDE SEQUENCE</scope>
    <source>
        <strain evidence="2">5032</strain>
    </source>
</reference>
<reference evidence="2" key="1">
    <citation type="journal article" date="2021" name="PeerJ">
        <title>Extensive microbial diversity within the chicken gut microbiome revealed by metagenomics and culture.</title>
        <authorList>
            <person name="Gilroy R."/>
            <person name="Ravi A."/>
            <person name="Getino M."/>
            <person name="Pursley I."/>
            <person name="Horton D.L."/>
            <person name="Alikhan N.F."/>
            <person name="Baker D."/>
            <person name="Gharbi K."/>
            <person name="Hall N."/>
            <person name="Watson M."/>
            <person name="Adriaenssens E.M."/>
            <person name="Foster-Nyarko E."/>
            <person name="Jarju S."/>
            <person name="Secka A."/>
            <person name="Antonio M."/>
            <person name="Oren A."/>
            <person name="Chaudhuri R.R."/>
            <person name="La Ragione R."/>
            <person name="Hildebrand F."/>
            <person name="Pallen M.J."/>
        </authorList>
    </citation>
    <scope>NUCLEOTIDE SEQUENCE</scope>
    <source>
        <strain evidence="2">5032</strain>
    </source>
</reference>
<feature type="domain" description="CobW/HypB/UreG nucleotide-binding" evidence="1">
    <location>
        <begin position="6"/>
        <end position="180"/>
    </location>
</feature>
<protein>
    <submittedName>
        <fullName evidence="2">Cobalamin biosynthesis protein CobW</fullName>
    </submittedName>
</protein>
<dbReference type="SUPFAM" id="SSF52540">
    <property type="entry name" value="P-loop containing nucleoside triphosphate hydrolases"/>
    <property type="match status" value="1"/>
</dbReference>
<dbReference type="AlphaFoldDB" id="A0A9D2HN38"/>
<evidence type="ECO:0000259" key="1">
    <source>
        <dbReference type="Pfam" id="PF02492"/>
    </source>
</evidence>
<dbReference type="Gene3D" id="3.40.50.300">
    <property type="entry name" value="P-loop containing nucleotide triphosphate hydrolases"/>
    <property type="match status" value="1"/>
</dbReference>
<dbReference type="InterPro" id="IPR003495">
    <property type="entry name" value="CobW/HypB/UreG_nucleotide-bd"/>
</dbReference>
<dbReference type="InterPro" id="IPR051316">
    <property type="entry name" value="Zinc-reg_GTPase_activator"/>
</dbReference>
<dbReference type="Proteomes" id="UP000823821">
    <property type="component" value="Unassembled WGS sequence"/>
</dbReference>
<evidence type="ECO:0000313" key="3">
    <source>
        <dbReference type="Proteomes" id="UP000823821"/>
    </source>
</evidence>